<evidence type="ECO:0000313" key="1">
    <source>
        <dbReference type="EMBL" id="EKR65688.1"/>
    </source>
</evidence>
<accession>A0A828Z607</accession>
<proteinExistence type="predicted"/>
<dbReference type="EMBL" id="AFLV02000014">
    <property type="protein sequence ID" value="EKR65688.1"/>
    <property type="molecule type" value="Genomic_DNA"/>
</dbReference>
<gene>
    <name evidence="1" type="ORF">LEP1GSC036_4669</name>
</gene>
<dbReference type="AlphaFoldDB" id="A0A828Z607"/>
<reference evidence="1 2" key="1">
    <citation type="submission" date="2012-10" db="EMBL/GenBank/DDBJ databases">
        <authorList>
            <person name="Harkins D.M."/>
            <person name="Durkin A.S."/>
            <person name="Brinkac L.M."/>
            <person name="Haft D.H."/>
            <person name="Selengut J.D."/>
            <person name="Sanka R."/>
            <person name="DePew J."/>
            <person name="Purushe J."/>
            <person name="Whelen A.C."/>
            <person name="Vinetz J.M."/>
            <person name="Sutton G.G."/>
            <person name="Nierman W.C."/>
            <person name="Fouts D.E."/>
        </authorList>
    </citation>
    <scope>NUCLEOTIDE SEQUENCE [LARGE SCALE GENOMIC DNA]</scope>
    <source>
        <strain evidence="1 2">2006001853</strain>
    </source>
</reference>
<name>A0A828Z607_9LEPT</name>
<evidence type="ECO:0000313" key="2">
    <source>
        <dbReference type="Proteomes" id="UP000001338"/>
    </source>
</evidence>
<protein>
    <submittedName>
        <fullName evidence="1">Uncharacterized protein</fullName>
    </submittedName>
</protein>
<dbReference type="Proteomes" id="UP000001338">
    <property type="component" value="Unassembled WGS sequence"/>
</dbReference>
<organism evidence="1 2">
    <name type="scientific">Leptospira weilii str. 2006001853</name>
    <dbReference type="NCBI Taxonomy" id="1001589"/>
    <lineage>
        <taxon>Bacteria</taxon>
        <taxon>Pseudomonadati</taxon>
        <taxon>Spirochaetota</taxon>
        <taxon>Spirochaetia</taxon>
        <taxon>Leptospirales</taxon>
        <taxon>Leptospiraceae</taxon>
        <taxon>Leptospira</taxon>
    </lineage>
</organism>
<sequence>MEYARRVPNCPYLEDLVCGEDLAFRFQFEIEFTVAGQRGNFTQLPP</sequence>
<comment type="caution">
    <text evidence="1">The sequence shown here is derived from an EMBL/GenBank/DDBJ whole genome shotgun (WGS) entry which is preliminary data.</text>
</comment>